<evidence type="ECO:0000256" key="3">
    <source>
        <dbReference type="SAM" id="MobiDB-lite"/>
    </source>
</evidence>
<gene>
    <name evidence="4" type="ORF">PCOR1329_LOCUS11455</name>
</gene>
<protein>
    <recommendedName>
        <fullName evidence="6">BolA-like protein</fullName>
    </recommendedName>
</protein>
<dbReference type="Proteomes" id="UP001189429">
    <property type="component" value="Unassembled WGS sequence"/>
</dbReference>
<comment type="caution">
    <text evidence="4">The sequence shown here is derived from an EMBL/GenBank/DDBJ whole genome shotgun (WGS) entry which is preliminary data.</text>
</comment>
<organism evidence="4 5">
    <name type="scientific">Prorocentrum cordatum</name>
    <dbReference type="NCBI Taxonomy" id="2364126"/>
    <lineage>
        <taxon>Eukaryota</taxon>
        <taxon>Sar</taxon>
        <taxon>Alveolata</taxon>
        <taxon>Dinophyceae</taxon>
        <taxon>Prorocentrales</taxon>
        <taxon>Prorocentraceae</taxon>
        <taxon>Prorocentrum</taxon>
    </lineage>
</organism>
<accession>A0ABN9QI99</accession>
<dbReference type="Gene3D" id="3.10.20.90">
    <property type="entry name" value="Phosphatidylinositol 3-kinase Catalytic Subunit, Chain A, domain 1"/>
    <property type="match status" value="1"/>
</dbReference>
<dbReference type="InterPro" id="IPR036065">
    <property type="entry name" value="BolA-like_sf"/>
</dbReference>
<evidence type="ECO:0000256" key="1">
    <source>
        <dbReference type="ARBA" id="ARBA00005578"/>
    </source>
</evidence>
<dbReference type="EMBL" id="CAUYUJ010003313">
    <property type="protein sequence ID" value="CAK0804754.1"/>
    <property type="molecule type" value="Genomic_DNA"/>
</dbReference>
<evidence type="ECO:0008006" key="6">
    <source>
        <dbReference type="Google" id="ProtNLM"/>
    </source>
</evidence>
<reference evidence="4" key="1">
    <citation type="submission" date="2023-10" db="EMBL/GenBank/DDBJ databases">
        <authorList>
            <person name="Chen Y."/>
            <person name="Shah S."/>
            <person name="Dougan E. K."/>
            <person name="Thang M."/>
            <person name="Chan C."/>
        </authorList>
    </citation>
    <scope>NUCLEOTIDE SEQUENCE [LARGE SCALE GENOMIC DNA]</scope>
</reference>
<dbReference type="InterPro" id="IPR002634">
    <property type="entry name" value="BolA"/>
</dbReference>
<dbReference type="Pfam" id="PF01722">
    <property type="entry name" value="BolA"/>
    <property type="match status" value="1"/>
</dbReference>
<proteinExistence type="inferred from homology"/>
<feature type="region of interest" description="Disordered" evidence="3">
    <location>
        <begin position="129"/>
        <end position="158"/>
    </location>
</feature>
<keyword evidence="5" id="KW-1185">Reference proteome</keyword>
<name>A0ABN9QI99_9DINO</name>
<dbReference type="SUPFAM" id="SSF82657">
    <property type="entry name" value="BolA-like"/>
    <property type="match status" value="1"/>
</dbReference>
<dbReference type="InterPro" id="IPR050961">
    <property type="entry name" value="BolA/IbaG_stress_morph_reg"/>
</dbReference>
<dbReference type="PANTHER" id="PTHR46229">
    <property type="entry name" value="BOLA TRANSCRIPTION REGULATOR"/>
    <property type="match status" value="1"/>
</dbReference>
<evidence type="ECO:0000313" key="5">
    <source>
        <dbReference type="Proteomes" id="UP001189429"/>
    </source>
</evidence>
<evidence type="ECO:0000256" key="2">
    <source>
        <dbReference type="RuleBase" id="RU003860"/>
    </source>
</evidence>
<evidence type="ECO:0000313" key="4">
    <source>
        <dbReference type="EMBL" id="CAK0804754.1"/>
    </source>
</evidence>
<comment type="similarity">
    <text evidence="1 2">Belongs to the BolA/IbaG family.</text>
</comment>
<sequence length="158" mass="17189">VGRGSWRGGEENQNPTKHVALGPWAPPHPVRAPPPGIARPFAAHAQYRGPVQEHIEARVREALKPLHLEVANESHGRAQDESHFHVLVVAEAFEGIRPLQRHRLVNQLFTDEAGQLKFHSLRITAKTPGAWAEDQTAPAAPKCTGRGDGRGPTDASAL</sequence>
<feature type="non-terminal residue" evidence="4">
    <location>
        <position position="1"/>
    </location>
</feature>
<dbReference type="PANTHER" id="PTHR46229:SF2">
    <property type="entry name" value="BOLA-LIKE PROTEIN 1"/>
    <property type="match status" value="1"/>
</dbReference>
<feature type="region of interest" description="Disordered" evidence="3">
    <location>
        <begin position="1"/>
        <end position="27"/>
    </location>
</feature>